<evidence type="ECO:0000313" key="1">
    <source>
        <dbReference type="EMBL" id="OXB01737.1"/>
    </source>
</evidence>
<sequence>MKFIFSLQTCLLTIKQINIMTPLENALQIEIEKLKKQNELMRQLSTVEGFSFYYYTNCKNHSTNKEAFNFVNDQYYELFGEYRYSDFHSFKRVLIYNSRKTK</sequence>
<reference evidence="1 2" key="1">
    <citation type="submission" date="2016-11" db="EMBL/GenBank/DDBJ databases">
        <title>Whole genomes of Flavobacteriaceae.</title>
        <authorList>
            <person name="Stine C."/>
            <person name="Li C."/>
            <person name="Tadesse D."/>
        </authorList>
    </citation>
    <scope>NUCLEOTIDE SEQUENCE [LARGE SCALE GENOMIC DNA]</scope>
    <source>
        <strain evidence="1 2">CCUG 59446</strain>
    </source>
</reference>
<dbReference type="EMBL" id="MUHA01000006">
    <property type="protein sequence ID" value="OXB01737.1"/>
    <property type="molecule type" value="Genomic_DNA"/>
</dbReference>
<keyword evidence="2" id="KW-1185">Reference proteome</keyword>
<protein>
    <submittedName>
        <fullName evidence="1">Uncharacterized protein</fullName>
    </submittedName>
</protein>
<dbReference type="Proteomes" id="UP000198336">
    <property type="component" value="Unassembled WGS sequence"/>
</dbReference>
<evidence type="ECO:0000313" key="2">
    <source>
        <dbReference type="Proteomes" id="UP000198336"/>
    </source>
</evidence>
<accession>A0A226I6G5</accession>
<comment type="caution">
    <text evidence="1">The sequence shown here is derived from an EMBL/GenBank/DDBJ whole genome shotgun (WGS) entry which is preliminary data.</text>
</comment>
<proteinExistence type="predicted"/>
<organism evidence="1 2">
    <name type="scientific">Flavobacterium oncorhynchi</name>
    <dbReference type="NCBI Taxonomy" id="728056"/>
    <lineage>
        <taxon>Bacteria</taxon>
        <taxon>Pseudomonadati</taxon>
        <taxon>Bacteroidota</taxon>
        <taxon>Flavobacteriia</taxon>
        <taxon>Flavobacteriales</taxon>
        <taxon>Flavobacteriaceae</taxon>
        <taxon>Flavobacterium</taxon>
    </lineage>
</organism>
<gene>
    <name evidence="1" type="ORF">B0A75_04665</name>
</gene>
<dbReference type="AlphaFoldDB" id="A0A226I6G5"/>
<name>A0A226I6G5_9FLAO</name>